<feature type="chain" id="PRO_5035680001" description="G-protein coupled receptors family 3 profile domain-containing protein" evidence="8">
    <location>
        <begin position="31"/>
        <end position="305"/>
    </location>
</feature>
<evidence type="ECO:0000256" key="5">
    <source>
        <dbReference type="ARBA" id="ARBA00023180"/>
    </source>
</evidence>
<evidence type="ECO:0000313" key="11">
    <source>
        <dbReference type="Proteomes" id="UP000759131"/>
    </source>
</evidence>
<accession>A0A7R9KXF2</accession>
<dbReference type="Pfam" id="PF00003">
    <property type="entry name" value="7tm_3"/>
    <property type="match status" value="1"/>
</dbReference>
<evidence type="ECO:0000313" key="10">
    <source>
        <dbReference type="EMBL" id="CAD7630835.1"/>
    </source>
</evidence>
<gene>
    <name evidence="10" type="ORF">OSB1V03_LOCUS11246</name>
</gene>
<evidence type="ECO:0000256" key="3">
    <source>
        <dbReference type="ARBA" id="ARBA00022989"/>
    </source>
</evidence>
<dbReference type="EMBL" id="CAJPIZ010008604">
    <property type="protein sequence ID" value="CAG2111265.1"/>
    <property type="molecule type" value="Genomic_DNA"/>
</dbReference>
<keyword evidence="5" id="KW-0325">Glycoprotein</keyword>
<evidence type="ECO:0000256" key="2">
    <source>
        <dbReference type="ARBA" id="ARBA00022692"/>
    </source>
</evidence>
<dbReference type="Proteomes" id="UP000759131">
    <property type="component" value="Unassembled WGS sequence"/>
</dbReference>
<evidence type="ECO:0000256" key="4">
    <source>
        <dbReference type="ARBA" id="ARBA00023136"/>
    </source>
</evidence>
<name>A0A7R9KXF2_9ACAR</name>
<evidence type="ECO:0000256" key="6">
    <source>
        <dbReference type="SAM" id="MobiDB-lite"/>
    </source>
</evidence>
<evidence type="ECO:0000256" key="7">
    <source>
        <dbReference type="SAM" id="Phobius"/>
    </source>
</evidence>
<protein>
    <recommendedName>
        <fullName evidence="9">G-protein coupled receptors family 3 profile domain-containing protein</fullName>
    </recommendedName>
</protein>
<keyword evidence="11" id="KW-1185">Reference proteome</keyword>
<keyword evidence="8" id="KW-0732">Signal</keyword>
<keyword evidence="4 7" id="KW-0472">Membrane</keyword>
<dbReference type="GO" id="GO:0016020">
    <property type="term" value="C:membrane"/>
    <property type="evidence" value="ECO:0007669"/>
    <property type="project" value="UniProtKB-SubCell"/>
</dbReference>
<feature type="region of interest" description="Disordered" evidence="6">
    <location>
        <begin position="270"/>
        <end position="305"/>
    </location>
</feature>
<evidence type="ECO:0000259" key="9">
    <source>
        <dbReference type="PROSITE" id="PS50259"/>
    </source>
</evidence>
<evidence type="ECO:0000256" key="1">
    <source>
        <dbReference type="ARBA" id="ARBA00004141"/>
    </source>
</evidence>
<feature type="transmembrane region" description="Helical" evidence="7">
    <location>
        <begin position="38"/>
        <end position="62"/>
    </location>
</feature>
<dbReference type="CDD" id="cd13953">
    <property type="entry name" value="7tm_classC_mGluR-like"/>
    <property type="match status" value="1"/>
</dbReference>
<dbReference type="InterPro" id="IPR017978">
    <property type="entry name" value="GPCR_3_C"/>
</dbReference>
<feature type="compositionally biased region" description="Low complexity" evidence="6">
    <location>
        <begin position="271"/>
        <end position="292"/>
    </location>
</feature>
<dbReference type="AlphaFoldDB" id="A0A7R9KXF2"/>
<dbReference type="EMBL" id="OC863179">
    <property type="protein sequence ID" value="CAD7630835.1"/>
    <property type="molecule type" value="Genomic_DNA"/>
</dbReference>
<dbReference type="PRINTS" id="PR00248">
    <property type="entry name" value="GPCRMGR"/>
</dbReference>
<feature type="transmembrane region" description="Helical" evidence="7">
    <location>
        <begin position="160"/>
        <end position="179"/>
    </location>
</feature>
<evidence type="ECO:0000256" key="8">
    <source>
        <dbReference type="SAM" id="SignalP"/>
    </source>
</evidence>
<dbReference type="PANTHER" id="PTHR24060">
    <property type="entry name" value="METABOTROPIC GLUTAMATE RECEPTOR"/>
    <property type="match status" value="1"/>
</dbReference>
<dbReference type="GO" id="GO:0004930">
    <property type="term" value="F:G protein-coupled receptor activity"/>
    <property type="evidence" value="ECO:0007669"/>
    <property type="project" value="InterPro"/>
</dbReference>
<dbReference type="OrthoDB" id="9880600at2759"/>
<dbReference type="InterPro" id="IPR000337">
    <property type="entry name" value="GPCR_3"/>
</dbReference>
<feature type="transmembrane region" description="Helical" evidence="7">
    <location>
        <begin position="126"/>
        <end position="148"/>
    </location>
</feature>
<dbReference type="PROSITE" id="PS50259">
    <property type="entry name" value="G_PROTEIN_RECEP_F3_4"/>
    <property type="match status" value="1"/>
</dbReference>
<comment type="subcellular location">
    <subcellularLocation>
        <location evidence="1">Membrane</location>
        <topology evidence="1">Multi-pass membrane protein</topology>
    </subcellularLocation>
</comment>
<keyword evidence="2 7" id="KW-0812">Transmembrane</keyword>
<sequence>MYNTWTSPSRRHLFLGQMLLLGLFLSSALGIAFVPNPSWISCTIIRAGLGICYSLVFATLLVKTVFLLSLHSGIYLPASYQALLLFFIIATQIAIDGQWLLHQSSQTVVDYVDAFGSVVYKCDHNISSLLLSLVYDIFLIALVSCLSMRAKGHRENHGEAMFITITIITSIVLWCVWIGGALTTSSHYRDAFLALGVVGNATLVFLIMFLPKGRQLAAMGREGMSGDDRDQLSSPSSPSIYTPSFLHIKPSHLIPLTKTNGNLYKQFGQTNNTNSYNNNNNNVNNNNAANGNHYTHHSTNKSANN</sequence>
<proteinExistence type="predicted"/>
<reference evidence="10" key="1">
    <citation type="submission" date="2020-11" db="EMBL/GenBank/DDBJ databases">
        <authorList>
            <person name="Tran Van P."/>
        </authorList>
    </citation>
    <scope>NUCLEOTIDE SEQUENCE</scope>
</reference>
<feature type="domain" description="G-protein coupled receptors family 3 profile" evidence="9">
    <location>
        <begin position="15"/>
        <end position="212"/>
    </location>
</feature>
<keyword evidence="3 7" id="KW-1133">Transmembrane helix</keyword>
<feature type="transmembrane region" description="Helical" evidence="7">
    <location>
        <begin position="74"/>
        <end position="95"/>
    </location>
</feature>
<organism evidence="10">
    <name type="scientific">Medioppia subpectinata</name>
    <dbReference type="NCBI Taxonomy" id="1979941"/>
    <lineage>
        <taxon>Eukaryota</taxon>
        <taxon>Metazoa</taxon>
        <taxon>Ecdysozoa</taxon>
        <taxon>Arthropoda</taxon>
        <taxon>Chelicerata</taxon>
        <taxon>Arachnida</taxon>
        <taxon>Acari</taxon>
        <taxon>Acariformes</taxon>
        <taxon>Sarcoptiformes</taxon>
        <taxon>Oribatida</taxon>
        <taxon>Brachypylina</taxon>
        <taxon>Oppioidea</taxon>
        <taxon>Oppiidae</taxon>
        <taxon>Medioppia</taxon>
    </lineage>
</organism>
<feature type="signal peptide" evidence="8">
    <location>
        <begin position="1"/>
        <end position="30"/>
    </location>
</feature>
<dbReference type="InterPro" id="IPR050726">
    <property type="entry name" value="mGluR"/>
</dbReference>
<feature type="non-terminal residue" evidence="10">
    <location>
        <position position="1"/>
    </location>
</feature>
<feature type="transmembrane region" description="Helical" evidence="7">
    <location>
        <begin position="191"/>
        <end position="211"/>
    </location>
</feature>